<dbReference type="EMBL" id="JABEYC010000154">
    <property type="protein sequence ID" value="KAF4981696.1"/>
    <property type="molecule type" value="Genomic_DNA"/>
</dbReference>
<dbReference type="Proteomes" id="UP000635477">
    <property type="component" value="Unassembled WGS sequence"/>
</dbReference>
<name>A0A8H4UR66_9HYPO</name>
<dbReference type="CDD" id="cd12148">
    <property type="entry name" value="fungal_TF_MHR"/>
    <property type="match status" value="1"/>
</dbReference>
<evidence type="ECO:0000313" key="5">
    <source>
        <dbReference type="EMBL" id="KAF4981696.1"/>
    </source>
</evidence>
<keyword evidence="2" id="KW-0539">Nucleus</keyword>
<keyword evidence="1" id="KW-0479">Metal-binding</keyword>
<dbReference type="OrthoDB" id="103819at2759"/>
<sequence length="756" mass="82800">MRLCHDTVTSTENRFEGSDMNGISLPQGLDSTRVLDLLIPSSLGLRLGQKPSPHQCGRERPHCSNCTRLGLECEWLGQGKKPNQTIWLSHAVTRLGDRLEKLESAVSGLQSIQDPESTPIQDPLSPGSGANTHYGRRCSISNQRYYGSTSFVSLMQDMAAVILDNRRDAEDDTTSTAAVARDEILQLAEPHDSCRRVSDGSVLTGPPLVIVEAMIDPYFDMVNPHMPLWTKEGFRRLMNSAGQSSSASDKRAYDVCANNLVLLTLQAKSLQSRAAPDLPCTEAPAASSIDIDLVRSFIVNAKRALENVELLLLNPSLLTLQAFLSLCLVAQTSLSEDVTSLLFSFAVHVAKSIGLRHWSSSTRREALSPSDSDERRNAMYCIICLSRAVAWSSGLNSSLPGISVFERELASSSADETSNQLAARVTLLRLEEQVYTDLYSYDAMRQGGDAIGKMALSRARKLQFWAAEHIDDINDDQGCSEVLDNSQYELAVRFYSIQALAMWPMVETAEGSPSMLDVARSSIRLFQRLWTTASEGGHCLDLALLVASYPPVPFFELSKYVLCNQPAAEDDLELLQSFFNMVHAFSEWAEETSYIKKLSKFGDIMLRLATSSQDTGSSIPGEIPSLPTVAGQTYMCSLEQYSSYVAPAAQTYGGDSAASSSSHTNSTPLSGYVQPMPPIPDMEPVSVPEAFTSTFTSPLVTFGRAFDGEISPLYDLDGWIIEPGSADNMRSLKPNPSTGFMLRENNPFAFDRIDLG</sequence>
<organism evidence="5 6">
    <name type="scientific">Fusarium zealandicum</name>
    <dbReference type="NCBI Taxonomy" id="1053134"/>
    <lineage>
        <taxon>Eukaryota</taxon>
        <taxon>Fungi</taxon>
        <taxon>Dikarya</taxon>
        <taxon>Ascomycota</taxon>
        <taxon>Pezizomycotina</taxon>
        <taxon>Sordariomycetes</taxon>
        <taxon>Hypocreomycetidae</taxon>
        <taxon>Hypocreales</taxon>
        <taxon>Nectriaceae</taxon>
        <taxon>Fusarium</taxon>
        <taxon>Fusarium staphyleae species complex</taxon>
    </lineage>
</organism>
<evidence type="ECO:0000256" key="1">
    <source>
        <dbReference type="ARBA" id="ARBA00022723"/>
    </source>
</evidence>
<evidence type="ECO:0000259" key="4">
    <source>
        <dbReference type="Pfam" id="PF04082"/>
    </source>
</evidence>
<dbReference type="AlphaFoldDB" id="A0A8H4UR66"/>
<reference evidence="5" key="2">
    <citation type="submission" date="2020-05" db="EMBL/GenBank/DDBJ databases">
        <authorList>
            <person name="Kim H.-S."/>
            <person name="Proctor R.H."/>
            <person name="Brown D.W."/>
        </authorList>
    </citation>
    <scope>NUCLEOTIDE SEQUENCE</scope>
    <source>
        <strain evidence="5">NRRL 22465</strain>
    </source>
</reference>
<dbReference type="PANTHER" id="PTHR46910:SF1">
    <property type="entry name" value="MISCELLANEOUS ZN(II)2CYS6 TRANSCRIPTION FACTOR (EUROFUNG)-RELATED"/>
    <property type="match status" value="1"/>
</dbReference>
<feature type="domain" description="Xylanolytic transcriptional activator regulatory" evidence="4">
    <location>
        <begin position="216"/>
        <end position="399"/>
    </location>
</feature>
<evidence type="ECO:0000313" key="6">
    <source>
        <dbReference type="Proteomes" id="UP000635477"/>
    </source>
</evidence>
<evidence type="ECO:0000256" key="2">
    <source>
        <dbReference type="ARBA" id="ARBA00023242"/>
    </source>
</evidence>
<keyword evidence="6" id="KW-1185">Reference proteome</keyword>
<dbReference type="CDD" id="cd00067">
    <property type="entry name" value="GAL4"/>
    <property type="match status" value="1"/>
</dbReference>
<gene>
    <name evidence="5" type="ORF">FZEAL_2583</name>
</gene>
<dbReference type="InterPro" id="IPR007219">
    <property type="entry name" value="XnlR_reg_dom"/>
</dbReference>
<dbReference type="GO" id="GO:0003677">
    <property type="term" value="F:DNA binding"/>
    <property type="evidence" value="ECO:0007669"/>
    <property type="project" value="InterPro"/>
</dbReference>
<dbReference type="InterPro" id="IPR001138">
    <property type="entry name" value="Zn2Cys6_DnaBD"/>
</dbReference>
<dbReference type="InterPro" id="IPR036864">
    <property type="entry name" value="Zn2-C6_fun-type_DNA-bd_sf"/>
</dbReference>
<dbReference type="GO" id="GO:0006351">
    <property type="term" value="P:DNA-templated transcription"/>
    <property type="evidence" value="ECO:0007669"/>
    <property type="project" value="InterPro"/>
</dbReference>
<evidence type="ECO:0000256" key="3">
    <source>
        <dbReference type="SAM" id="MobiDB-lite"/>
    </source>
</evidence>
<reference evidence="5" key="1">
    <citation type="journal article" date="2020" name="BMC Genomics">
        <title>Correction to: Identification and distribution of gene clusters required for synthesis of sphingolipid metabolism inhibitors in diverse species of the filamentous fungus Fusarium.</title>
        <authorList>
            <person name="Kim H.S."/>
            <person name="Lohmar J.M."/>
            <person name="Busman M."/>
            <person name="Brown D.W."/>
            <person name="Naumann T.A."/>
            <person name="Divon H.H."/>
            <person name="Lysoe E."/>
            <person name="Uhlig S."/>
            <person name="Proctor R.H."/>
        </authorList>
    </citation>
    <scope>NUCLEOTIDE SEQUENCE</scope>
    <source>
        <strain evidence="5">NRRL 22465</strain>
    </source>
</reference>
<protein>
    <recommendedName>
        <fullName evidence="4">Xylanolytic transcriptional activator regulatory domain-containing protein</fullName>
    </recommendedName>
</protein>
<accession>A0A8H4UR66</accession>
<feature type="compositionally biased region" description="Polar residues" evidence="3">
    <location>
        <begin position="107"/>
        <end position="120"/>
    </location>
</feature>
<dbReference type="PANTHER" id="PTHR46910">
    <property type="entry name" value="TRANSCRIPTION FACTOR PDR1"/>
    <property type="match status" value="1"/>
</dbReference>
<dbReference type="Gene3D" id="4.10.240.10">
    <property type="entry name" value="Zn(2)-C6 fungal-type DNA-binding domain"/>
    <property type="match status" value="1"/>
</dbReference>
<dbReference type="InterPro" id="IPR050987">
    <property type="entry name" value="AtrR-like"/>
</dbReference>
<dbReference type="GO" id="GO:0008270">
    <property type="term" value="F:zinc ion binding"/>
    <property type="evidence" value="ECO:0007669"/>
    <property type="project" value="InterPro"/>
</dbReference>
<feature type="region of interest" description="Disordered" evidence="3">
    <location>
        <begin position="106"/>
        <end position="134"/>
    </location>
</feature>
<proteinExistence type="predicted"/>
<dbReference type="Pfam" id="PF04082">
    <property type="entry name" value="Fungal_trans"/>
    <property type="match status" value="1"/>
</dbReference>
<comment type="caution">
    <text evidence="5">The sequence shown here is derived from an EMBL/GenBank/DDBJ whole genome shotgun (WGS) entry which is preliminary data.</text>
</comment>
<dbReference type="GO" id="GO:0000981">
    <property type="term" value="F:DNA-binding transcription factor activity, RNA polymerase II-specific"/>
    <property type="evidence" value="ECO:0007669"/>
    <property type="project" value="InterPro"/>
</dbReference>